<keyword evidence="2" id="KW-1185">Reference proteome</keyword>
<evidence type="ECO:0000313" key="1">
    <source>
        <dbReference type="EMBL" id="TFK37106.1"/>
    </source>
</evidence>
<name>A0A5C3LYA6_9AGAR</name>
<organism evidence="1 2">
    <name type="scientific">Crucibulum laeve</name>
    <dbReference type="NCBI Taxonomy" id="68775"/>
    <lineage>
        <taxon>Eukaryota</taxon>
        <taxon>Fungi</taxon>
        <taxon>Dikarya</taxon>
        <taxon>Basidiomycota</taxon>
        <taxon>Agaricomycotina</taxon>
        <taxon>Agaricomycetes</taxon>
        <taxon>Agaricomycetidae</taxon>
        <taxon>Agaricales</taxon>
        <taxon>Agaricineae</taxon>
        <taxon>Nidulariaceae</taxon>
        <taxon>Crucibulum</taxon>
    </lineage>
</organism>
<dbReference type="OrthoDB" id="3235960at2759"/>
<gene>
    <name evidence="1" type="ORF">BDQ12DRAFT_222240</name>
</gene>
<accession>A0A5C3LYA6</accession>
<proteinExistence type="predicted"/>
<dbReference type="Proteomes" id="UP000308652">
    <property type="component" value="Unassembled WGS sequence"/>
</dbReference>
<dbReference type="EMBL" id="ML213610">
    <property type="protein sequence ID" value="TFK37106.1"/>
    <property type="molecule type" value="Genomic_DNA"/>
</dbReference>
<reference evidence="1 2" key="1">
    <citation type="journal article" date="2019" name="Nat. Ecol. Evol.">
        <title>Megaphylogeny resolves global patterns of mushroom evolution.</title>
        <authorList>
            <person name="Varga T."/>
            <person name="Krizsan K."/>
            <person name="Foldi C."/>
            <person name="Dima B."/>
            <person name="Sanchez-Garcia M."/>
            <person name="Sanchez-Ramirez S."/>
            <person name="Szollosi G.J."/>
            <person name="Szarkandi J.G."/>
            <person name="Papp V."/>
            <person name="Albert L."/>
            <person name="Andreopoulos W."/>
            <person name="Angelini C."/>
            <person name="Antonin V."/>
            <person name="Barry K.W."/>
            <person name="Bougher N.L."/>
            <person name="Buchanan P."/>
            <person name="Buyck B."/>
            <person name="Bense V."/>
            <person name="Catcheside P."/>
            <person name="Chovatia M."/>
            <person name="Cooper J."/>
            <person name="Damon W."/>
            <person name="Desjardin D."/>
            <person name="Finy P."/>
            <person name="Geml J."/>
            <person name="Haridas S."/>
            <person name="Hughes K."/>
            <person name="Justo A."/>
            <person name="Karasinski D."/>
            <person name="Kautmanova I."/>
            <person name="Kiss B."/>
            <person name="Kocsube S."/>
            <person name="Kotiranta H."/>
            <person name="LaButti K.M."/>
            <person name="Lechner B.E."/>
            <person name="Liimatainen K."/>
            <person name="Lipzen A."/>
            <person name="Lukacs Z."/>
            <person name="Mihaltcheva S."/>
            <person name="Morgado L.N."/>
            <person name="Niskanen T."/>
            <person name="Noordeloos M.E."/>
            <person name="Ohm R.A."/>
            <person name="Ortiz-Santana B."/>
            <person name="Ovrebo C."/>
            <person name="Racz N."/>
            <person name="Riley R."/>
            <person name="Savchenko A."/>
            <person name="Shiryaev A."/>
            <person name="Soop K."/>
            <person name="Spirin V."/>
            <person name="Szebenyi C."/>
            <person name="Tomsovsky M."/>
            <person name="Tulloss R.E."/>
            <person name="Uehling J."/>
            <person name="Grigoriev I.V."/>
            <person name="Vagvolgyi C."/>
            <person name="Papp T."/>
            <person name="Martin F.M."/>
            <person name="Miettinen O."/>
            <person name="Hibbett D.S."/>
            <person name="Nagy L.G."/>
        </authorList>
    </citation>
    <scope>NUCLEOTIDE SEQUENCE [LARGE SCALE GENOMIC DNA]</scope>
    <source>
        <strain evidence="1 2">CBS 166.37</strain>
    </source>
</reference>
<protein>
    <submittedName>
        <fullName evidence="1">Uncharacterized protein</fullName>
    </submittedName>
</protein>
<evidence type="ECO:0000313" key="2">
    <source>
        <dbReference type="Proteomes" id="UP000308652"/>
    </source>
</evidence>
<dbReference type="AlphaFoldDB" id="A0A5C3LYA6"/>
<sequence length="241" mass="27481">MLYHCLQDLQVASAAQIVAGCRSDAVSHLRDTLNISMIHANAQEKREFISALYLEIHRDIHRVLAPYHLESIIRLLNSQDIVPFVQWPSSFLLRAPDDIISQFLMCLKLLVVRNRIKPSDVYTIWSLIRRILVGPQGKGKSRSVEHIRLAFEIIGEFESWVKRESDWDVARIKLCVFGVTKVFPLPPDPYFSLNRFPEAMNGTSLLQTLENSIQIHGGAAHVLGPLLSEQWTDLICICDVR</sequence>